<dbReference type="FunFam" id="3.30.200.20:FF:000157">
    <property type="entry name" value="Mitogen-activated protein kinase"/>
    <property type="match status" value="1"/>
</dbReference>
<evidence type="ECO:0000256" key="16">
    <source>
        <dbReference type="RuleBase" id="RU361165"/>
    </source>
</evidence>
<evidence type="ECO:0000313" key="21">
    <source>
        <dbReference type="Proteomes" id="UP000310066"/>
    </source>
</evidence>
<dbReference type="Pfam" id="PF00069">
    <property type="entry name" value="Pkinase"/>
    <property type="match status" value="1"/>
</dbReference>
<dbReference type="Proteomes" id="UP000310066">
    <property type="component" value="Unassembled WGS sequence"/>
</dbReference>
<comment type="similarity">
    <text evidence="14 16">Belongs to the protein kinase superfamily. Ser/Thr protein kinase family. MAP kinase subfamily.</text>
</comment>
<dbReference type="PROSITE" id="PS01351">
    <property type="entry name" value="MAPK"/>
    <property type="match status" value="1"/>
</dbReference>
<evidence type="ECO:0000256" key="18">
    <source>
        <dbReference type="SAM" id="Phobius"/>
    </source>
</evidence>
<evidence type="ECO:0000256" key="9">
    <source>
        <dbReference type="ARBA" id="ARBA00022842"/>
    </source>
</evidence>
<dbReference type="FunFam" id="3.40.605.10:FF:000004">
    <property type="entry name" value="Aldehyde dehydrogenase"/>
    <property type="match status" value="1"/>
</dbReference>
<dbReference type="InterPro" id="IPR003527">
    <property type="entry name" value="MAP_kinase_CS"/>
</dbReference>
<dbReference type="FunFam" id="1.10.510.10:FF:000013">
    <property type="entry name" value="Mitogen-activated protein kinase"/>
    <property type="match status" value="1"/>
</dbReference>
<keyword evidence="10" id="KW-0560">Oxidoreductase</keyword>
<comment type="catalytic activity">
    <reaction evidence="13">
        <text>L-seryl-[protein] + ATP = O-phospho-L-seryl-[protein] + ADP + H(+)</text>
        <dbReference type="Rhea" id="RHEA:17989"/>
        <dbReference type="Rhea" id="RHEA-COMP:9863"/>
        <dbReference type="Rhea" id="RHEA-COMP:11604"/>
        <dbReference type="ChEBI" id="CHEBI:15378"/>
        <dbReference type="ChEBI" id="CHEBI:29999"/>
        <dbReference type="ChEBI" id="CHEBI:30616"/>
        <dbReference type="ChEBI" id="CHEBI:83421"/>
        <dbReference type="ChEBI" id="CHEBI:456216"/>
        <dbReference type="EC" id="2.7.11.24"/>
    </reaction>
    <physiologicalReaction direction="left-to-right" evidence="13">
        <dbReference type="Rhea" id="RHEA:17990"/>
    </physiologicalReaction>
</comment>
<comment type="cofactor">
    <cofactor evidence="1 16">
        <name>Mg(2+)</name>
        <dbReference type="ChEBI" id="CHEBI:18420"/>
    </cofactor>
</comment>
<dbReference type="SUPFAM" id="SSF53720">
    <property type="entry name" value="ALDH-like"/>
    <property type="match status" value="1"/>
</dbReference>
<dbReference type="AlphaFoldDB" id="A0A4U0VK96"/>
<protein>
    <recommendedName>
        <fullName evidence="16">Mitogen-activated protein kinase</fullName>
        <ecNumber evidence="16">2.7.11.24</ecNumber>
    </recommendedName>
</protein>
<evidence type="ECO:0000256" key="7">
    <source>
        <dbReference type="ARBA" id="ARBA00022777"/>
    </source>
</evidence>
<evidence type="ECO:0000256" key="13">
    <source>
        <dbReference type="ARBA" id="ARBA00048130"/>
    </source>
</evidence>
<dbReference type="GO" id="GO:0106310">
    <property type="term" value="F:protein serine kinase activity"/>
    <property type="evidence" value="ECO:0007669"/>
    <property type="project" value="RHEA"/>
</dbReference>
<keyword evidence="8 15" id="KW-0067">ATP-binding</keyword>
<evidence type="ECO:0000256" key="3">
    <source>
        <dbReference type="ARBA" id="ARBA00022527"/>
    </source>
</evidence>
<dbReference type="InterPro" id="IPR016163">
    <property type="entry name" value="Ald_DH_C"/>
</dbReference>
<dbReference type="InterPro" id="IPR016161">
    <property type="entry name" value="Ald_DH/histidinol_DH"/>
</dbReference>
<dbReference type="InterPro" id="IPR011009">
    <property type="entry name" value="Kinase-like_dom_sf"/>
</dbReference>
<keyword evidence="11" id="KW-0010">Activator</keyword>
<dbReference type="OrthoDB" id="192887at2759"/>
<comment type="catalytic activity">
    <reaction evidence="12">
        <text>L-threonyl-[protein] + ATP = O-phospho-L-threonyl-[protein] + ADP + H(+)</text>
        <dbReference type="Rhea" id="RHEA:46608"/>
        <dbReference type="Rhea" id="RHEA-COMP:11060"/>
        <dbReference type="Rhea" id="RHEA-COMP:11605"/>
        <dbReference type="ChEBI" id="CHEBI:15378"/>
        <dbReference type="ChEBI" id="CHEBI:30013"/>
        <dbReference type="ChEBI" id="CHEBI:30616"/>
        <dbReference type="ChEBI" id="CHEBI:61977"/>
        <dbReference type="ChEBI" id="CHEBI:456216"/>
        <dbReference type="EC" id="2.7.11.24"/>
    </reaction>
    <physiologicalReaction direction="left-to-right" evidence="12">
        <dbReference type="Rhea" id="RHEA:46609"/>
    </physiologicalReaction>
</comment>
<keyword evidence="6" id="KW-0125">Carotenoid biosynthesis</keyword>
<dbReference type="Gene3D" id="1.10.510.10">
    <property type="entry name" value="Transferase(Phosphotransferase) domain 1"/>
    <property type="match status" value="1"/>
</dbReference>
<dbReference type="GO" id="GO:0006950">
    <property type="term" value="P:response to stress"/>
    <property type="evidence" value="ECO:0007669"/>
    <property type="project" value="UniProtKB-ARBA"/>
</dbReference>
<keyword evidence="3 16" id="KW-0723">Serine/threonine-protein kinase</keyword>
<comment type="activity regulation">
    <text evidence="16">Activated by threonine and tyrosine phosphorylation.</text>
</comment>
<sequence length="962" mass="108109">MIYLKMDDLPAFTHTPVDEISSIHDRVVRIFHAHTTRSLQYRLKQLRSLYWGLKDAEPALTEALKLDLGKSAHESWMAEIMWCLNDIVFVCKNLEAWMRDENAPDIPLMNQLMRPRIRKDPLGAVLIIGAFNFPFMLSLCPLIGAIAAGCTAVLKPSENAPNSARIMQHVIEQSLSPDAYQVVQGGVPETTALLEQKWDKIFYTGNPIVGKIIAKKAAETLTPVTLELGGRNPAILSKHADPRLAARRLLWTKLFCAGQVCVSQNYVLVDKELLPALTHELGQALREFQPNGAKGNEDYSRIVNERQWDRLKSLLDSTEGKILYGGHTDRDTLLFEPTVVQVESADDPLLQVESFGPLIPILAVQNLDEAIRIANDTDATPLAMYAFGSKADNAKVLAETRSGGATLNDAMFHASMPTLPFGGVGDSGQGSYRGRESFNCFTHRRSITQTPGWLEGLIDFRYPPYTAKKFKAIKQMADTPDFDRQGNAKKSLLWWLLLLGGKGSVASAGARWAVLEDKYSTEENHLTPHAWTIPTQHTPTMADPSLQGRKVFKVFNQDFIVDERYTVTKELGQGAYGIVCAATNNQTGEGVAIKKVTNVFSKKILAKRALREIKLLQHFRGHRNITCLYDMDIPRPDNFNETYLYEELMECDLAAIIRSGQPLTDAHFQSFIYQILCGLKYVHSANVLHRDLKPGNLLVNADCELKICDFGLARGFSVDPDENAGYMTEYVATRWYRAPEIMLSFQSYTKAIDVWSVGCILAELLGSKPFFKGRDYVDQLNQILHYLGTPAEATLQRIGSPRAQEYVRNLPYMPKIPFQQLFPRANPDALDLLDLMLAFDPSSRIDVEEALEHRYLGIWHDASDELTCPTTFDFGFEVVEEVPEMRLMILDEVKRFRHSVRAPQQMGYAQTMQGQQMQQVPIPQGFDSRGYEDPRPQEMAGAHGADLERELHGGLDAHGMRR</sequence>
<feature type="region of interest" description="Disordered" evidence="17">
    <location>
        <begin position="922"/>
        <end position="962"/>
    </location>
</feature>
<evidence type="ECO:0000256" key="10">
    <source>
        <dbReference type="ARBA" id="ARBA00023002"/>
    </source>
</evidence>
<evidence type="ECO:0000256" key="12">
    <source>
        <dbReference type="ARBA" id="ARBA00047919"/>
    </source>
</evidence>
<evidence type="ECO:0000256" key="1">
    <source>
        <dbReference type="ARBA" id="ARBA00001946"/>
    </source>
</evidence>
<dbReference type="GO" id="GO:0005737">
    <property type="term" value="C:cytoplasm"/>
    <property type="evidence" value="ECO:0007669"/>
    <property type="project" value="TreeGrafter"/>
</dbReference>
<feature type="transmembrane region" description="Helical" evidence="18">
    <location>
        <begin position="122"/>
        <end position="148"/>
    </location>
</feature>
<dbReference type="CDD" id="cd07857">
    <property type="entry name" value="STKc_MPK1"/>
    <property type="match status" value="1"/>
</dbReference>
<evidence type="ECO:0000256" key="17">
    <source>
        <dbReference type="SAM" id="MobiDB-lite"/>
    </source>
</evidence>
<evidence type="ECO:0000256" key="14">
    <source>
        <dbReference type="ARBA" id="ARBA00061056"/>
    </source>
</evidence>
<evidence type="ECO:0000256" key="4">
    <source>
        <dbReference type="ARBA" id="ARBA00022679"/>
    </source>
</evidence>
<dbReference type="InterPro" id="IPR016162">
    <property type="entry name" value="Ald_DH_N"/>
</dbReference>
<feature type="binding site" evidence="15">
    <location>
        <position position="595"/>
    </location>
    <ligand>
        <name>ATP</name>
        <dbReference type="ChEBI" id="CHEBI:30616"/>
    </ligand>
</feature>
<dbReference type="InterPro" id="IPR015590">
    <property type="entry name" value="Aldehyde_DH_dom"/>
</dbReference>
<keyword evidence="18" id="KW-1133">Transmembrane helix</keyword>
<keyword evidence="18" id="KW-0812">Transmembrane</keyword>
<keyword evidence="9 16" id="KW-0460">Magnesium</keyword>
<dbReference type="PROSITE" id="PS00107">
    <property type="entry name" value="PROTEIN_KINASE_ATP"/>
    <property type="match status" value="1"/>
</dbReference>
<gene>
    <name evidence="20" type="ORF">B0A54_00450</name>
</gene>
<dbReference type="InterPro" id="IPR012394">
    <property type="entry name" value="Aldehyde_DH_NAD(P)"/>
</dbReference>
<evidence type="ECO:0000313" key="20">
    <source>
        <dbReference type="EMBL" id="TKA49781.1"/>
    </source>
</evidence>
<feature type="domain" description="Protein kinase" evidence="19">
    <location>
        <begin position="565"/>
        <end position="856"/>
    </location>
</feature>
<dbReference type="Gene3D" id="3.40.605.10">
    <property type="entry name" value="Aldehyde Dehydrogenase, Chain A, domain 1"/>
    <property type="match status" value="1"/>
</dbReference>
<dbReference type="InterPro" id="IPR017441">
    <property type="entry name" value="Protein_kinase_ATP_BS"/>
</dbReference>
<evidence type="ECO:0000256" key="6">
    <source>
        <dbReference type="ARBA" id="ARBA00022746"/>
    </source>
</evidence>
<dbReference type="PANTHER" id="PTHR43570:SF11">
    <property type="entry name" value="ALDEHYDE DEHYDROGENASE"/>
    <property type="match status" value="1"/>
</dbReference>
<organism evidence="20 21">
    <name type="scientific">Friedmanniomyces endolithicus</name>
    <dbReference type="NCBI Taxonomy" id="329885"/>
    <lineage>
        <taxon>Eukaryota</taxon>
        <taxon>Fungi</taxon>
        <taxon>Dikarya</taxon>
        <taxon>Ascomycota</taxon>
        <taxon>Pezizomycotina</taxon>
        <taxon>Dothideomycetes</taxon>
        <taxon>Dothideomycetidae</taxon>
        <taxon>Mycosphaerellales</taxon>
        <taxon>Teratosphaeriaceae</taxon>
        <taxon>Friedmanniomyces</taxon>
    </lineage>
</organism>
<dbReference type="Pfam" id="PF00171">
    <property type="entry name" value="Aldedh"/>
    <property type="match status" value="1"/>
</dbReference>
<evidence type="ECO:0000259" key="19">
    <source>
        <dbReference type="PROSITE" id="PS50011"/>
    </source>
</evidence>
<dbReference type="InterPro" id="IPR008271">
    <property type="entry name" value="Ser/Thr_kinase_AS"/>
</dbReference>
<dbReference type="EMBL" id="NAJP01000001">
    <property type="protein sequence ID" value="TKA49781.1"/>
    <property type="molecule type" value="Genomic_DNA"/>
</dbReference>
<dbReference type="SUPFAM" id="SSF56112">
    <property type="entry name" value="Protein kinase-like (PK-like)"/>
    <property type="match status" value="1"/>
</dbReference>
<dbReference type="GO" id="GO:0005524">
    <property type="term" value="F:ATP binding"/>
    <property type="evidence" value="ECO:0007669"/>
    <property type="project" value="UniProtKB-UniRule"/>
</dbReference>
<keyword evidence="5 15" id="KW-0547">Nucleotide-binding</keyword>
<dbReference type="Gene3D" id="3.40.309.10">
    <property type="entry name" value="Aldehyde Dehydrogenase, Chain A, domain 2"/>
    <property type="match status" value="1"/>
</dbReference>
<proteinExistence type="inferred from homology"/>
<evidence type="ECO:0000256" key="2">
    <source>
        <dbReference type="ARBA" id="ARBA00009986"/>
    </source>
</evidence>
<dbReference type="GO" id="GO:0006081">
    <property type="term" value="P:aldehyde metabolic process"/>
    <property type="evidence" value="ECO:0007669"/>
    <property type="project" value="InterPro"/>
</dbReference>
<keyword evidence="18" id="KW-0472">Membrane</keyword>
<comment type="similarity">
    <text evidence="2">Belongs to the aldehyde dehydrogenase family.</text>
</comment>
<dbReference type="PROSITE" id="PS00108">
    <property type="entry name" value="PROTEIN_KINASE_ST"/>
    <property type="match status" value="1"/>
</dbReference>
<keyword evidence="4 16" id="KW-0808">Transferase</keyword>
<evidence type="ECO:0000256" key="8">
    <source>
        <dbReference type="ARBA" id="ARBA00022840"/>
    </source>
</evidence>
<dbReference type="GO" id="GO:0004707">
    <property type="term" value="F:MAP kinase activity"/>
    <property type="evidence" value="ECO:0007669"/>
    <property type="project" value="UniProtKB-EC"/>
</dbReference>
<dbReference type="PANTHER" id="PTHR43570">
    <property type="entry name" value="ALDEHYDE DEHYDROGENASE"/>
    <property type="match status" value="1"/>
</dbReference>
<comment type="caution">
    <text evidence="20">The sequence shown here is derived from an EMBL/GenBank/DDBJ whole genome shotgun (WGS) entry which is preliminary data.</text>
</comment>
<evidence type="ECO:0000256" key="15">
    <source>
        <dbReference type="PROSITE-ProRule" id="PRU10141"/>
    </source>
</evidence>
<dbReference type="Gene3D" id="3.30.200.20">
    <property type="entry name" value="Phosphorylase Kinase, domain 1"/>
    <property type="match status" value="1"/>
</dbReference>
<dbReference type="InterPro" id="IPR000719">
    <property type="entry name" value="Prot_kinase_dom"/>
</dbReference>
<dbReference type="PROSITE" id="PS50011">
    <property type="entry name" value="PROTEIN_KINASE_DOM"/>
    <property type="match status" value="1"/>
</dbReference>
<dbReference type="GO" id="GO:0016117">
    <property type="term" value="P:carotenoid biosynthetic process"/>
    <property type="evidence" value="ECO:0007669"/>
    <property type="project" value="UniProtKB-KW"/>
</dbReference>
<dbReference type="STRING" id="329885.A0A4U0VK96"/>
<name>A0A4U0VK96_9PEZI</name>
<evidence type="ECO:0000256" key="5">
    <source>
        <dbReference type="ARBA" id="ARBA00022741"/>
    </source>
</evidence>
<reference evidence="20 21" key="1">
    <citation type="submission" date="2017-03" db="EMBL/GenBank/DDBJ databases">
        <title>Genomes of endolithic fungi from Antarctica.</title>
        <authorList>
            <person name="Coleine C."/>
            <person name="Masonjones S."/>
            <person name="Stajich J.E."/>
        </authorList>
    </citation>
    <scope>NUCLEOTIDE SEQUENCE [LARGE SCALE GENOMIC DNA]</scope>
    <source>
        <strain evidence="20 21">CCFEE 5311</strain>
    </source>
</reference>
<accession>A0A4U0VK96</accession>
<dbReference type="EC" id="2.7.11.24" evidence="16"/>
<dbReference type="SMART" id="SM00220">
    <property type="entry name" value="S_TKc"/>
    <property type="match status" value="1"/>
</dbReference>
<dbReference type="CDD" id="cd07135">
    <property type="entry name" value="ALDH_F14-YMR110C"/>
    <property type="match status" value="1"/>
</dbReference>
<feature type="compositionally biased region" description="Basic and acidic residues" evidence="17">
    <location>
        <begin position="945"/>
        <end position="962"/>
    </location>
</feature>
<dbReference type="GO" id="GO:0004029">
    <property type="term" value="F:aldehyde dehydrogenase (NAD+) activity"/>
    <property type="evidence" value="ECO:0007669"/>
    <property type="project" value="TreeGrafter"/>
</dbReference>
<evidence type="ECO:0000256" key="11">
    <source>
        <dbReference type="ARBA" id="ARBA00023159"/>
    </source>
</evidence>
<keyword evidence="7 16" id="KW-0418">Kinase</keyword>